<evidence type="ECO:0000256" key="1">
    <source>
        <dbReference type="SAM" id="SignalP"/>
    </source>
</evidence>
<dbReference type="AlphaFoldDB" id="A0A136INU5"/>
<dbReference type="PANTHER" id="PTHR35605:SF1">
    <property type="entry name" value="ECP2 EFFECTOR PROTEIN DOMAIN-CONTAINING PROTEIN-RELATED"/>
    <property type="match status" value="1"/>
</dbReference>
<dbReference type="PANTHER" id="PTHR35605">
    <property type="entry name" value="ECP2 EFFECTOR PROTEIN DOMAIN-CONTAINING PROTEIN-RELATED"/>
    <property type="match status" value="1"/>
</dbReference>
<feature type="signal peptide" evidence="1">
    <location>
        <begin position="1"/>
        <end position="19"/>
    </location>
</feature>
<proteinExistence type="predicted"/>
<dbReference type="Proteomes" id="UP000070501">
    <property type="component" value="Unassembled WGS sequence"/>
</dbReference>
<sequence>MKAVAVLSGLLAVTSVVAGGFTETFDNGETVEFPYAFGEMEWTGQLEEGGPEVTIAGESLEQIDAIAKAEHNGTSIFDDSVSFDDDFDEFTGTPTTTTEPLAARSALRRRDSPKCIKNYGSVLATSITEGVKHLRGVSRCRAKKRQCIRTTCNKQAAIVLCNDRYSDLDMSCATVADYAVSIRQKCFQFGPCQNVCSPGGCKMCTQGGKISGQRFSPDGWNVLVSHCNKYSSSGQPV</sequence>
<dbReference type="OrthoDB" id="3552888at2759"/>
<evidence type="ECO:0000313" key="2">
    <source>
        <dbReference type="EMBL" id="KXJ86602.1"/>
    </source>
</evidence>
<keyword evidence="3" id="KW-1185">Reference proteome</keyword>
<dbReference type="EMBL" id="KQ964267">
    <property type="protein sequence ID" value="KXJ86602.1"/>
    <property type="molecule type" value="Genomic_DNA"/>
</dbReference>
<protein>
    <submittedName>
        <fullName evidence="2">Uncharacterized protein</fullName>
    </submittedName>
</protein>
<feature type="chain" id="PRO_5007292923" evidence="1">
    <location>
        <begin position="20"/>
        <end position="237"/>
    </location>
</feature>
<dbReference type="STRING" id="196109.A0A136INU5"/>
<gene>
    <name evidence="2" type="ORF">Micbo1qcDRAFT_179856</name>
</gene>
<dbReference type="InParanoid" id="A0A136INU5"/>
<accession>A0A136INU5</accession>
<organism evidence="2 3">
    <name type="scientific">Microdochium bolleyi</name>
    <dbReference type="NCBI Taxonomy" id="196109"/>
    <lineage>
        <taxon>Eukaryota</taxon>
        <taxon>Fungi</taxon>
        <taxon>Dikarya</taxon>
        <taxon>Ascomycota</taxon>
        <taxon>Pezizomycotina</taxon>
        <taxon>Sordariomycetes</taxon>
        <taxon>Xylariomycetidae</taxon>
        <taxon>Xylariales</taxon>
        <taxon>Microdochiaceae</taxon>
        <taxon>Microdochium</taxon>
    </lineage>
</organism>
<keyword evidence="1" id="KW-0732">Signal</keyword>
<name>A0A136INU5_9PEZI</name>
<reference evidence="3" key="1">
    <citation type="submission" date="2016-02" db="EMBL/GenBank/DDBJ databases">
        <title>Draft genome sequence of Microdochium bolleyi, a fungal endophyte of beachgrass.</title>
        <authorList>
            <consortium name="DOE Joint Genome Institute"/>
            <person name="David A.S."/>
            <person name="May G."/>
            <person name="Haridas S."/>
            <person name="Lim J."/>
            <person name="Wang M."/>
            <person name="Labutti K."/>
            <person name="Lipzen A."/>
            <person name="Barry K."/>
            <person name="Grigoriev I.V."/>
        </authorList>
    </citation>
    <scope>NUCLEOTIDE SEQUENCE [LARGE SCALE GENOMIC DNA]</scope>
    <source>
        <strain evidence="3">J235TASD1</strain>
    </source>
</reference>
<evidence type="ECO:0000313" key="3">
    <source>
        <dbReference type="Proteomes" id="UP000070501"/>
    </source>
</evidence>